<dbReference type="OrthoDB" id="65815at2157"/>
<dbReference type="HAMAP" id="MF_00668">
    <property type="entry name" value="BioW"/>
    <property type="match status" value="1"/>
</dbReference>
<gene>
    <name evidence="8 10" type="primary">bioW</name>
    <name evidence="10" type="ORF">MNV_30033</name>
</gene>
<comment type="pathway">
    <text evidence="8">Metabolic intermediate metabolism; pimeloyl-CoA biosynthesis; pimeloyl-CoA from pimelate: step 1/1.</text>
</comment>
<name>A0A284VPS4_9EURY</name>
<dbReference type="AlphaFoldDB" id="A0A284VPS4"/>
<dbReference type="GO" id="GO:0042410">
    <property type="term" value="F:6-carboxyhexanoate-CoA ligase activity"/>
    <property type="evidence" value="ECO:0007669"/>
    <property type="project" value="UniProtKB-UniRule"/>
</dbReference>
<comment type="function">
    <text evidence="8">Catalyzes the transformation of pimelate into pimeloyl-CoA with concomitant hydrolysis of ATP to AMP.</text>
</comment>
<dbReference type="NCBIfam" id="TIGR01204">
    <property type="entry name" value="bioW"/>
    <property type="match status" value="1"/>
</dbReference>
<evidence type="ECO:0000256" key="8">
    <source>
        <dbReference type="HAMAP-Rule" id="MF_00668"/>
    </source>
</evidence>
<evidence type="ECO:0000256" key="9">
    <source>
        <dbReference type="NCBIfam" id="TIGR01204"/>
    </source>
</evidence>
<dbReference type="EMBL" id="FZMP01000174">
    <property type="protein sequence ID" value="SNQ61300.1"/>
    <property type="molecule type" value="Genomic_DNA"/>
</dbReference>
<comment type="similarity">
    <text evidence="8">Belongs to the BioW family.</text>
</comment>
<comment type="catalytic activity">
    <reaction evidence="8">
        <text>heptanedioate + ATP + CoA = 6-carboxyhexanoyl-CoA + AMP + diphosphate</text>
        <dbReference type="Rhea" id="RHEA:14781"/>
        <dbReference type="ChEBI" id="CHEBI:30616"/>
        <dbReference type="ChEBI" id="CHEBI:33019"/>
        <dbReference type="ChEBI" id="CHEBI:36165"/>
        <dbReference type="ChEBI" id="CHEBI:57287"/>
        <dbReference type="ChEBI" id="CHEBI:57360"/>
        <dbReference type="ChEBI" id="CHEBI:456215"/>
        <dbReference type="EC" id="6.2.1.14"/>
    </reaction>
</comment>
<keyword evidence="11" id="KW-1185">Reference proteome</keyword>
<evidence type="ECO:0000313" key="10">
    <source>
        <dbReference type="EMBL" id="SNQ61300.1"/>
    </source>
</evidence>
<keyword evidence="7 8" id="KW-0460">Magnesium</keyword>
<reference evidence="11" key="1">
    <citation type="submission" date="2017-06" db="EMBL/GenBank/DDBJ databases">
        <authorList>
            <person name="Cremers G."/>
        </authorList>
    </citation>
    <scope>NUCLEOTIDE SEQUENCE [LARGE SCALE GENOMIC DNA]</scope>
</reference>
<dbReference type="EC" id="6.2.1.14" evidence="8 9"/>
<accession>A0A284VPS4</accession>
<evidence type="ECO:0000256" key="4">
    <source>
        <dbReference type="ARBA" id="ARBA00022741"/>
    </source>
</evidence>
<proteinExistence type="inferred from homology"/>
<sequence length="259" mass="28539">MYSVRMRAERDKKHISGAERIVETKGISTTVSALAERALSHEKGKPDFINISVEALKTPIKNVTSLPLILTHVENAKEGKALAKGLLLTLGLPLLCIEKAILLLEKGPADGENMRGAIIMGMQGNRLEPDKHRGIRVSRMDITKGCSIELERAIVDAGLIPYYTYISEALVLATKVSSVKGTIAELCWSDDPSYTAGYVASKKLGYVRIPHLKQKGDPRGGRVFFVDNIDLDNYIHEMENTPLLVNKFCGLREISLDKP</sequence>
<dbReference type="GO" id="GO:0009102">
    <property type="term" value="P:biotin biosynthetic process"/>
    <property type="evidence" value="ECO:0007669"/>
    <property type="project" value="UniProtKB-UniRule"/>
</dbReference>
<organism evidence="10 11">
    <name type="scientific">Candidatus Methanoperedens nitratireducens</name>
    <dbReference type="NCBI Taxonomy" id="1392998"/>
    <lineage>
        <taxon>Archaea</taxon>
        <taxon>Methanobacteriati</taxon>
        <taxon>Methanobacteriota</taxon>
        <taxon>Stenosarchaea group</taxon>
        <taxon>Methanomicrobia</taxon>
        <taxon>Methanosarcinales</taxon>
        <taxon>ANME-2 cluster</taxon>
        <taxon>Candidatus Methanoperedentaceae</taxon>
        <taxon>Candidatus Methanoperedens</taxon>
    </lineage>
</organism>
<evidence type="ECO:0000256" key="1">
    <source>
        <dbReference type="ARBA" id="ARBA00001946"/>
    </source>
</evidence>
<dbReference type="GO" id="GO:0005524">
    <property type="term" value="F:ATP binding"/>
    <property type="evidence" value="ECO:0007669"/>
    <property type="project" value="UniProtKB-KW"/>
</dbReference>
<evidence type="ECO:0000256" key="2">
    <source>
        <dbReference type="ARBA" id="ARBA00011738"/>
    </source>
</evidence>
<comment type="cofactor">
    <cofactor evidence="1 8">
        <name>Mg(2+)</name>
        <dbReference type="ChEBI" id="CHEBI:18420"/>
    </cofactor>
</comment>
<keyword evidence="5 8" id="KW-0093">Biotin biosynthesis</keyword>
<keyword evidence="4 8" id="KW-0547">Nucleotide-binding</keyword>
<dbReference type="RefSeq" id="WP_096206004.1">
    <property type="nucleotide sequence ID" value="NZ_FZMP01000174.1"/>
</dbReference>
<dbReference type="GO" id="GO:0000287">
    <property type="term" value="F:magnesium ion binding"/>
    <property type="evidence" value="ECO:0007669"/>
    <property type="project" value="UniProtKB-UniRule"/>
</dbReference>
<dbReference type="NCBIfam" id="NF002360">
    <property type="entry name" value="PRK01322.1"/>
    <property type="match status" value="1"/>
</dbReference>
<comment type="subunit">
    <text evidence="2 8">Homodimer.</text>
</comment>
<keyword evidence="3 8" id="KW-0436">Ligase</keyword>
<evidence type="ECO:0000256" key="3">
    <source>
        <dbReference type="ARBA" id="ARBA00022598"/>
    </source>
</evidence>
<keyword evidence="6 8" id="KW-0067">ATP-binding</keyword>
<evidence type="ECO:0000256" key="7">
    <source>
        <dbReference type="ARBA" id="ARBA00022842"/>
    </source>
</evidence>
<evidence type="ECO:0000256" key="6">
    <source>
        <dbReference type="ARBA" id="ARBA00022840"/>
    </source>
</evidence>
<dbReference type="InterPro" id="IPR005499">
    <property type="entry name" value="BioW"/>
</dbReference>
<dbReference type="Pfam" id="PF03744">
    <property type="entry name" value="BioW"/>
    <property type="match status" value="1"/>
</dbReference>
<protein>
    <recommendedName>
        <fullName evidence="8 9">6-carboxyhexanoate--CoA ligase</fullName>
        <ecNumber evidence="8 9">6.2.1.14</ecNumber>
    </recommendedName>
    <alternativeName>
        <fullName evidence="8">Pimeloyl-CoA synthase</fullName>
    </alternativeName>
</protein>
<evidence type="ECO:0000313" key="11">
    <source>
        <dbReference type="Proteomes" id="UP000218615"/>
    </source>
</evidence>
<dbReference type="UniPathway" id="UPA00999">
    <property type="reaction ID" value="UER00351"/>
</dbReference>
<dbReference type="Proteomes" id="UP000218615">
    <property type="component" value="Unassembled WGS sequence"/>
</dbReference>
<evidence type="ECO:0000256" key="5">
    <source>
        <dbReference type="ARBA" id="ARBA00022756"/>
    </source>
</evidence>